<dbReference type="VEuPathDB" id="TrichDB:TVAGG3_0479240"/>
<keyword evidence="3" id="KW-1185">Reference proteome</keyword>
<feature type="coiled-coil region" evidence="1">
    <location>
        <begin position="27"/>
        <end position="54"/>
    </location>
</feature>
<protein>
    <submittedName>
        <fullName evidence="2">Uncharacterized protein</fullName>
    </submittedName>
</protein>
<evidence type="ECO:0000256" key="1">
    <source>
        <dbReference type="SAM" id="Coils"/>
    </source>
</evidence>
<dbReference type="RefSeq" id="XP_001301560.1">
    <property type="nucleotide sequence ID" value="XM_001301559.1"/>
</dbReference>
<gene>
    <name evidence="2" type="ORF">TVAG_160480</name>
</gene>
<reference evidence="2" key="2">
    <citation type="journal article" date="2007" name="Science">
        <title>Draft genome sequence of the sexually transmitted pathogen Trichomonas vaginalis.</title>
        <authorList>
            <person name="Carlton J.M."/>
            <person name="Hirt R.P."/>
            <person name="Silva J.C."/>
            <person name="Delcher A.L."/>
            <person name="Schatz M."/>
            <person name="Zhao Q."/>
            <person name="Wortman J.R."/>
            <person name="Bidwell S.L."/>
            <person name="Alsmark U.C.M."/>
            <person name="Besteiro S."/>
            <person name="Sicheritz-Ponten T."/>
            <person name="Noel C.J."/>
            <person name="Dacks J.B."/>
            <person name="Foster P.G."/>
            <person name="Simillion C."/>
            <person name="Van de Peer Y."/>
            <person name="Miranda-Saavedra D."/>
            <person name="Barton G.J."/>
            <person name="Westrop G.D."/>
            <person name="Mueller S."/>
            <person name="Dessi D."/>
            <person name="Fiori P.L."/>
            <person name="Ren Q."/>
            <person name="Paulsen I."/>
            <person name="Zhang H."/>
            <person name="Bastida-Corcuera F.D."/>
            <person name="Simoes-Barbosa A."/>
            <person name="Brown M.T."/>
            <person name="Hayes R.D."/>
            <person name="Mukherjee M."/>
            <person name="Okumura C.Y."/>
            <person name="Schneider R."/>
            <person name="Smith A.J."/>
            <person name="Vanacova S."/>
            <person name="Villalvazo M."/>
            <person name="Haas B.J."/>
            <person name="Pertea M."/>
            <person name="Feldblyum T.V."/>
            <person name="Utterback T.R."/>
            <person name="Shu C.L."/>
            <person name="Osoegawa K."/>
            <person name="de Jong P.J."/>
            <person name="Hrdy I."/>
            <person name="Horvathova L."/>
            <person name="Zubacova Z."/>
            <person name="Dolezal P."/>
            <person name="Malik S.B."/>
            <person name="Logsdon J.M. Jr."/>
            <person name="Henze K."/>
            <person name="Gupta A."/>
            <person name="Wang C.C."/>
            <person name="Dunne R.L."/>
            <person name="Upcroft J.A."/>
            <person name="Upcroft P."/>
            <person name="White O."/>
            <person name="Salzberg S.L."/>
            <person name="Tang P."/>
            <person name="Chiu C.-H."/>
            <person name="Lee Y.-S."/>
            <person name="Embley T.M."/>
            <person name="Coombs G.H."/>
            <person name="Mottram J.C."/>
            <person name="Tachezy J."/>
            <person name="Fraser-Liggett C.M."/>
            <person name="Johnson P.J."/>
        </authorList>
    </citation>
    <scope>NUCLEOTIDE SEQUENCE [LARGE SCALE GENOMIC DNA]</scope>
    <source>
        <strain evidence="2">G3</strain>
    </source>
</reference>
<sequence length="136" mass="15841">MSLGVSHPKLSPAQQVNQLGRNIDIEIDELVAKFNKLKKESEELSAKVKVLDEKKEIYDKCVSTLDEHDNVINIFNDYTKIIEDAQKYLDIIESDGNTSQYSTKDDHYYDYKEWEQRKNKLAQLLQSLNSILDMIK</sequence>
<dbReference type="AlphaFoldDB" id="A2G2I9"/>
<organism evidence="2 3">
    <name type="scientific">Trichomonas vaginalis (strain ATCC PRA-98 / G3)</name>
    <dbReference type="NCBI Taxonomy" id="412133"/>
    <lineage>
        <taxon>Eukaryota</taxon>
        <taxon>Metamonada</taxon>
        <taxon>Parabasalia</taxon>
        <taxon>Trichomonadida</taxon>
        <taxon>Trichomonadidae</taxon>
        <taxon>Trichomonas</taxon>
    </lineage>
</organism>
<proteinExistence type="predicted"/>
<reference evidence="2" key="1">
    <citation type="submission" date="2006-10" db="EMBL/GenBank/DDBJ databases">
        <authorList>
            <person name="Amadeo P."/>
            <person name="Zhao Q."/>
            <person name="Wortman J."/>
            <person name="Fraser-Liggett C."/>
            <person name="Carlton J."/>
        </authorList>
    </citation>
    <scope>NUCLEOTIDE SEQUENCE</scope>
    <source>
        <strain evidence="2">G3</strain>
    </source>
</reference>
<accession>A2G2I9</accession>
<evidence type="ECO:0000313" key="2">
    <source>
        <dbReference type="EMBL" id="EAX88630.1"/>
    </source>
</evidence>
<dbReference type="SMR" id="A2G2I9"/>
<dbReference type="KEGG" id="tva:4746291"/>
<name>A2G2I9_TRIV3</name>
<dbReference type="InParanoid" id="A2G2I9"/>
<dbReference type="Proteomes" id="UP000001542">
    <property type="component" value="Unassembled WGS sequence"/>
</dbReference>
<keyword evidence="1" id="KW-0175">Coiled coil</keyword>
<dbReference type="EMBL" id="DS114286">
    <property type="protein sequence ID" value="EAX88630.1"/>
    <property type="molecule type" value="Genomic_DNA"/>
</dbReference>
<dbReference type="VEuPathDB" id="TrichDB:TVAG_160480"/>
<evidence type="ECO:0000313" key="3">
    <source>
        <dbReference type="Proteomes" id="UP000001542"/>
    </source>
</evidence>